<dbReference type="STRING" id="649760.HMPREF0971_01491"/>
<keyword evidence="3 7" id="KW-0808">Transferase</keyword>
<dbReference type="GO" id="GO:0003886">
    <property type="term" value="F:DNA (cytosine-5-)-methyltransferase activity"/>
    <property type="evidence" value="ECO:0007669"/>
    <property type="project" value="UniProtKB-EC"/>
</dbReference>
<evidence type="ECO:0000256" key="2">
    <source>
        <dbReference type="ARBA" id="ARBA00022603"/>
    </source>
</evidence>
<evidence type="ECO:0000256" key="3">
    <source>
        <dbReference type="ARBA" id="ARBA00022679"/>
    </source>
</evidence>
<dbReference type="PANTHER" id="PTHR10629">
    <property type="entry name" value="CYTOSINE-SPECIFIC METHYLTRANSFERASE"/>
    <property type="match status" value="1"/>
</dbReference>
<comment type="similarity">
    <text evidence="7">Belongs to the class I-like SAM-binding methyltransferase superfamily. C5-methyltransferase family.</text>
</comment>
<dbReference type="GO" id="GO:0044027">
    <property type="term" value="P:negative regulation of gene expression via chromosomal CpG island methylation"/>
    <property type="evidence" value="ECO:0007669"/>
    <property type="project" value="TreeGrafter"/>
</dbReference>
<dbReference type="InterPro" id="IPR029063">
    <property type="entry name" value="SAM-dependent_MTases_sf"/>
</dbReference>
<dbReference type="HOGENOM" id="CLU_006958_7_2_10"/>
<dbReference type="Pfam" id="PF00145">
    <property type="entry name" value="DNA_methylase"/>
    <property type="match status" value="1"/>
</dbReference>
<dbReference type="InterPro" id="IPR001525">
    <property type="entry name" value="C5_MeTfrase"/>
</dbReference>
<dbReference type="EC" id="2.1.1.37" evidence="1"/>
<dbReference type="InterPro" id="IPR050390">
    <property type="entry name" value="C5-Methyltransferase"/>
</dbReference>
<evidence type="ECO:0000313" key="8">
    <source>
        <dbReference type="EMBL" id="EFB32212.1"/>
    </source>
</evidence>
<dbReference type="GO" id="GO:0003677">
    <property type="term" value="F:DNA binding"/>
    <property type="evidence" value="ECO:0007669"/>
    <property type="project" value="TreeGrafter"/>
</dbReference>
<dbReference type="Proteomes" id="UP000004079">
    <property type="component" value="Unassembled WGS sequence"/>
</dbReference>
<evidence type="ECO:0000256" key="6">
    <source>
        <dbReference type="ARBA" id="ARBA00047422"/>
    </source>
</evidence>
<dbReference type="GO" id="GO:0032259">
    <property type="term" value="P:methylation"/>
    <property type="evidence" value="ECO:0007669"/>
    <property type="project" value="UniProtKB-KW"/>
</dbReference>
<dbReference type="NCBIfam" id="TIGR00675">
    <property type="entry name" value="dcm"/>
    <property type="match status" value="1"/>
</dbReference>
<accession>D1QR88</accession>
<sequence>MSKRTIRVVSLFSGCGGLDLGFEQVGDYKTLWANDFKHEACQTFRRHFGDIIVEGDIEQIDPYNNFSVPDCDLVLGGFPCQDFSIIWKQPGLNGERGNLYKGFLQFVDAKKQKHLLLKMLKEFLLLIRKKR</sequence>
<name>D1QR88_9BACT</name>
<dbReference type="InterPro" id="IPR018117">
    <property type="entry name" value="C5_DNA_meth_AS"/>
</dbReference>
<proteinExistence type="inferred from homology"/>
<dbReference type="Gene3D" id="3.40.50.150">
    <property type="entry name" value="Vaccinia Virus protein VP39"/>
    <property type="match status" value="1"/>
</dbReference>
<evidence type="ECO:0000313" key="9">
    <source>
        <dbReference type="Proteomes" id="UP000004079"/>
    </source>
</evidence>
<organism evidence="8 9">
    <name type="scientific">Segatella oris F0302</name>
    <dbReference type="NCBI Taxonomy" id="649760"/>
    <lineage>
        <taxon>Bacteria</taxon>
        <taxon>Pseudomonadati</taxon>
        <taxon>Bacteroidota</taxon>
        <taxon>Bacteroidia</taxon>
        <taxon>Bacteroidales</taxon>
        <taxon>Prevotellaceae</taxon>
        <taxon>Segatella</taxon>
    </lineage>
</organism>
<evidence type="ECO:0000256" key="7">
    <source>
        <dbReference type="PROSITE-ProRule" id="PRU01016"/>
    </source>
</evidence>
<keyword evidence="2 7" id="KW-0489">Methyltransferase</keyword>
<comment type="caution">
    <text evidence="8">The sequence shown here is derived from an EMBL/GenBank/DDBJ whole genome shotgun (WGS) entry which is preliminary data.</text>
</comment>
<dbReference type="EMBL" id="ACUZ02000027">
    <property type="protein sequence ID" value="EFB32212.1"/>
    <property type="molecule type" value="Genomic_DNA"/>
</dbReference>
<comment type="catalytic activity">
    <reaction evidence="6">
        <text>a 2'-deoxycytidine in DNA + S-adenosyl-L-methionine = a 5-methyl-2'-deoxycytidine in DNA + S-adenosyl-L-homocysteine + H(+)</text>
        <dbReference type="Rhea" id="RHEA:13681"/>
        <dbReference type="Rhea" id="RHEA-COMP:11369"/>
        <dbReference type="Rhea" id="RHEA-COMP:11370"/>
        <dbReference type="ChEBI" id="CHEBI:15378"/>
        <dbReference type="ChEBI" id="CHEBI:57856"/>
        <dbReference type="ChEBI" id="CHEBI:59789"/>
        <dbReference type="ChEBI" id="CHEBI:85452"/>
        <dbReference type="ChEBI" id="CHEBI:85454"/>
        <dbReference type="EC" id="2.1.1.37"/>
    </reaction>
</comment>
<protein>
    <recommendedName>
        <fullName evidence="1">DNA (cytosine-5-)-methyltransferase</fullName>
        <ecNumber evidence="1">2.1.1.37</ecNumber>
    </recommendedName>
</protein>
<keyword evidence="4 7" id="KW-0949">S-adenosyl-L-methionine</keyword>
<dbReference type="AlphaFoldDB" id="D1QR88"/>
<keyword evidence="5" id="KW-0680">Restriction system</keyword>
<dbReference type="SUPFAM" id="SSF53335">
    <property type="entry name" value="S-adenosyl-L-methionine-dependent methyltransferases"/>
    <property type="match status" value="1"/>
</dbReference>
<reference evidence="8 9" key="1">
    <citation type="submission" date="2009-11" db="EMBL/GenBank/DDBJ databases">
        <authorList>
            <person name="Weinstock G."/>
            <person name="Sodergren E."/>
            <person name="Clifton S."/>
            <person name="Fulton L."/>
            <person name="Fulton B."/>
            <person name="Courtney L."/>
            <person name="Fronick C."/>
            <person name="Harrison M."/>
            <person name="Strong C."/>
            <person name="Farmer C."/>
            <person name="Delahaunty K."/>
            <person name="Markovic C."/>
            <person name="Hall O."/>
            <person name="Minx P."/>
            <person name="Tomlinson C."/>
            <person name="Mitreva M."/>
            <person name="Nelson J."/>
            <person name="Hou S."/>
            <person name="Wollam A."/>
            <person name="Pepin K.H."/>
            <person name="Johnson M."/>
            <person name="Bhonagiri V."/>
            <person name="Nash W.E."/>
            <person name="Warren W."/>
            <person name="Chinwalla A."/>
            <person name="Mardis E.R."/>
            <person name="Wilson R.K."/>
        </authorList>
    </citation>
    <scope>NUCLEOTIDE SEQUENCE [LARGE SCALE GENOMIC DNA]</scope>
    <source>
        <strain evidence="8 9">F0302</strain>
    </source>
</reference>
<feature type="active site" evidence="7">
    <location>
        <position position="80"/>
    </location>
</feature>
<evidence type="ECO:0000256" key="5">
    <source>
        <dbReference type="ARBA" id="ARBA00022747"/>
    </source>
</evidence>
<evidence type="ECO:0000256" key="1">
    <source>
        <dbReference type="ARBA" id="ARBA00011975"/>
    </source>
</evidence>
<dbReference type="PANTHER" id="PTHR10629:SF52">
    <property type="entry name" value="DNA (CYTOSINE-5)-METHYLTRANSFERASE 1"/>
    <property type="match status" value="1"/>
</dbReference>
<dbReference type="PROSITE" id="PS00094">
    <property type="entry name" value="C5_MTASE_1"/>
    <property type="match status" value="1"/>
</dbReference>
<evidence type="ECO:0000256" key="4">
    <source>
        <dbReference type="ARBA" id="ARBA00022691"/>
    </source>
</evidence>
<dbReference type="GO" id="GO:0009307">
    <property type="term" value="P:DNA restriction-modification system"/>
    <property type="evidence" value="ECO:0007669"/>
    <property type="project" value="UniProtKB-KW"/>
</dbReference>
<dbReference type="PROSITE" id="PS51679">
    <property type="entry name" value="SAM_MT_C5"/>
    <property type="match status" value="1"/>
</dbReference>
<gene>
    <name evidence="8" type="ORF">HMPREF0971_01491</name>
</gene>